<protein>
    <submittedName>
        <fullName evidence="9">MFS amine transporter</fullName>
    </submittedName>
</protein>
<dbReference type="Pfam" id="PF07690">
    <property type="entry name" value="MFS_1"/>
    <property type="match status" value="1"/>
</dbReference>
<evidence type="ECO:0000256" key="3">
    <source>
        <dbReference type="ARBA" id="ARBA00022692"/>
    </source>
</evidence>
<dbReference type="SUPFAM" id="SSF103473">
    <property type="entry name" value="MFS general substrate transporter"/>
    <property type="match status" value="1"/>
</dbReference>
<keyword evidence="2" id="KW-0813">Transport</keyword>
<dbReference type="EMBL" id="LSBJ02000003">
    <property type="protein sequence ID" value="OAQ68170.1"/>
    <property type="molecule type" value="Genomic_DNA"/>
</dbReference>
<organism evidence="9 10">
    <name type="scientific">Pochonia chlamydosporia 170</name>
    <dbReference type="NCBI Taxonomy" id="1380566"/>
    <lineage>
        <taxon>Eukaryota</taxon>
        <taxon>Fungi</taxon>
        <taxon>Dikarya</taxon>
        <taxon>Ascomycota</taxon>
        <taxon>Pezizomycotina</taxon>
        <taxon>Sordariomycetes</taxon>
        <taxon>Hypocreomycetidae</taxon>
        <taxon>Hypocreales</taxon>
        <taxon>Clavicipitaceae</taxon>
        <taxon>Pochonia</taxon>
    </lineage>
</organism>
<dbReference type="CDD" id="cd17325">
    <property type="entry name" value="MFS_MdtG_SLC18_like"/>
    <property type="match status" value="1"/>
</dbReference>
<dbReference type="PANTHER" id="PTHR23506">
    <property type="entry name" value="GH10249P"/>
    <property type="match status" value="1"/>
</dbReference>
<evidence type="ECO:0000256" key="7">
    <source>
        <dbReference type="SAM" id="Phobius"/>
    </source>
</evidence>
<dbReference type="InterPro" id="IPR020846">
    <property type="entry name" value="MFS_dom"/>
</dbReference>
<name>A0A179FSI7_METCM</name>
<evidence type="ECO:0000313" key="10">
    <source>
        <dbReference type="Proteomes" id="UP000078397"/>
    </source>
</evidence>
<feature type="transmembrane region" description="Helical" evidence="7">
    <location>
        <begin position="378"/>
        <end position="402"/>
    </location>
</feature>
<reference evidence="9 10" key="1">
    <citation type="journal article" date="2016" name="PLoS Pathog.">
        <title>Biosynthesis of antibiotic leucinostatins in bio-control fungus Purpureocillium lilacinum and their inhibition on phytophthora revealed by genome mining.</title>
        <authorList>
            <person name="Wang G."/>
            <person name="Liu Z."/>
            <person name="Lin R."/>
            <person name="Li E."/>
            <person name="Mao Z."/>
            <person name="Ling J."/>
            <person name="Yang Y."/>
            <person name="Yin W.B."/>
            <person name="Xie B."/>
        </authorList>
    </citation>
    <scope>NUCLEOTIDE SEQUENCE [LARGE SCALE GENOMIC DNA]</scope>
    <source>
        <strain evidence="9">170</strain>
    </source>
</reference>
<dbReference type="STRING" id="1380566.A0A179FSI7"/>
<comment type="subcellular location">
    <subcellularLocation>
        <location evidence="1">Membrane</location>
        <topology evidence="1">Multi-pass membrane protein</topology>
    </subcellularLocation>
</comment>
<evidence type="ECO:0000256" key="1">
    <source>
        <dbReference type="ARBA" id="ARBA00004141"/>
    </source>
</evidence>
<feature type="transmembrane region" description="Helical" evidence="7">
    <location>
        <begin position="282"/>
        <end position="299"/>
    </location>
</feature>
<feature type="transmembrane region" description="Helical" evidence="7">
    <location>
        <begin position="130"/>
        <end position="148"/>
    </location>
</feature>
<evidence type="ECO:0000256" key="4">
    <source>
        <dbReference type="ARBA" id="ARBA00022989"/>
    </source>
</evidence>
<comment type="caution">
    <text evidence="9">The sequence shown here is derived from an EMBL/GenBank/DDBJ whole genome shotgun (WGS) entry which is preliminary data.</text>
</comment>
<feature type="transmembrane region" description="Helical" evidence="7">
    <location>
        <begin position="160"/>
        <end position="182"/>
    </location>
</feature>
<dbReference type="PROSITE" id="PS50850">
    <property type="entry name" value="MFS"/>
    <property type="match status" value="1"/>
</dbReference>
<keyword evidence="10" id="KW-1185">Reference proteome</keyword>
<keyword evidence="5 7" id="KW-0472">Membrane</keyword>
<dbReference type="Proteomes" id="UP000078397">
    <property type="component" value="Unassembled WGS sequence"/>
</dbReference>
<feature type="transmembrane region" description="Helical" evidence="7">
    <location>
        <begin position="319"/>
        <end position="339"/>
    </location>
</feature>
<evidence type="ECO:0000256" key="5">
    <source>
        <dbReference type="ARBA" id="ARBA00023136"/>
    </source>
</evidence>
<feature type="transmembrane region" description="Helical" evidence="7">
    <location>
        <begin position="447"/>
        <end position="468"/>
    </location>
</feature>
<dbReference type="RefSeq" id="XP_018145020.1">
    <property type="nucleotide sequence ID" value="XM_018291412.1"/>
</dbReference>
<dbReference type="Gene3D" id="1.20.1250.20">
    <property type="entry name" value="MFS general substrate transporter like domains"/>
    <property type="match status" value="2"/>
</dbReference>
<evidence type="ECO:0000256" key="2">
    <source>
        <dbReference type="ARBA" id="ARBA00022448"/>
    </source>
</evidence>
<feature type="transmembrane region" description="Helical" evidence="7">
    <location>
        <begin position="414"/>
        <end position="435"/>
    </location>
</feature>
<sequence length="493" mass="53712">MTARNVWETITRKGKRPLFLELRSSVTFIILMVSIAVFTDIFPYAVVVPVLPFALQTRAGVAEDKVQFWISVSLAAFGAAILVSAPVWGVLADRTNDRRTPMLAGLVLLGSATFLLCFMQNVAMLILGRILQGMTSALTWSVGLALAVDTVSAERMGWAMGWIGIAMSLGTLTSPLFGGIVYSKGGYYEVWAMCFALIAADIVLRILVIEKKHAAKWLQRVETTQSQLTNVHTPTINSNEEDARDSTSQNPSYDHESLDRRKKRPGYLGAKDTLGLFTSPRLLAAFWGTIAEAVLLSAFDSTLPIFVKDLFGWDSTGAGLIFLPLVLPTCLGPFVGYLCDKYGPRWLSAFGFMFYIPFLVCLRFVSQNTMSDKVMLCGLLAGVGVGNAFTFGPVTAEISYAVEDRYTGRETKPIALGYALYNIAFSAGVIVGPLLGGFIRESAGFSAVGWSLAIISGATSIWCALFIGGPPLWEMRKMWKNSQQQPDRGSCVS</sequence>
<feature type="transmembrane region" description="Helical" evidence="7">
    <location>
        <begin position="103"/>
        <end position="124"/>
    </location>
</feature>
<dbReference type="PANTHER" id="PTHR23506:SF23">
    <property type="entry name" value="GH10249P"/>
    <property type="match status" value="1"/>
</dbReference>
<dbReference type="GO" id="GO:0022857">
    <property type="term" value="F:transmembrane transporter activity"/>
    <property type="evidence" value="ECO:0007669"/>
    <property type="project" value="InterPro"/>
</dbReference>
<evidence type="ECO:0000259" key="8">
    <source>
        <dbReference type="PROSITE" id="PS50850"/>
    </source>
</evidence>
<feature type="compositionally biased region" description="Polar residues" evidence="6">
    <location>
        <begin position="229"/>
        <end position="238"/>
    </location>
</feature>
<dbReference type="GeneID" id="28855406"/>
<dbReference type="InterPro" id="IPR050930">
    <property type="entry name" value="MFS_Vesicular_Transporter"/>
</dbReference>
<dbReference type="InterPro" id="IPR011701">
    <property type="entry name" value="MFS"/>
</dbReference>
<dbReference type="InterPro" id="IPR036259">
    <property type="entry name" value="MFS_trans_sf"/>
</dbReference>
<accession>A0A179FSI7</accession>
<keyword evidence="3 7" id="KW-0812">Transmembrane</keyword>
<gene>
    <name evidence="9" type="ORF">VFPPC_13638</name>
</gene>
<evidence type="ECO:0000256" key="6">
    <source>
        <dbReference type="SAM" id="MobiDB-lite"/>
    </source>
</evidence>
<dbReference type="OrthoDB" id="5086884at2759"/>
<proteinExistence type="predicted"/>
<feature type="region of interest" description="Disordered" evidence="6">
    <location>
        <begin position="229"/>
        <end position="260"/>
    </location>
</feature>
<feature type="transmembrane region" description="Helical" evidence="7">
    <location>
        <begin position="188"/>
        <end position="208"/>
    </location>
</feature>
<feature type="transmembrane region" description="Helical" evidence="7">
    <location>
        <begin position="346"/>
        <end position="366"/>
    </location>
</feature>
<dbReference type="GO" id="GO:0016020">
    <property type="term" value="C:membrane"/>
    <property type="evidence" value="ECO:0007669"/>
    <property type="project" value="UniProtKB-SubCell"/>
</dbReference>
<dbReference type="AlphaFoldDB" id="A0A179FSI7"/>
<keyword evidence="4 7" id="KW-1133">Transmembrane helix</keyword>
<feature type="domain" description="Major facilitator superfamily (MFS) profile" evidence="8">
    <location>
        <begin position="29"/>
        <end position="471"/>
    </location>
</feature>
<dbReference type="KEGG" id="pchm:VFPPC_13638"/>
<feature type="transmembrane region" description="Helical" evidence="7">
    <location>
        <begin position="66"/>
        <end position="91"/>
    </location>
</feature>
<feature type="transmembrane region" description="Helical" evidence="7">
    <location>
        <begin position="20"/>
        <end position="46"/>
    </location>
</feature>
<evidence type="ECO:0000313" key="9">
    <source>
        <dbReference type="EMBL" id="OAQ68170.1"/>
    </source>
</evidence>